<evidence type="ECO:0000313" key="1">
    <source>
        <dbReference type="EMBL" id="GAF67559.1"/>
    </source>
</evidence>
<dbReference type="SUPFAM" id="SSF82784">
    <property type="entry name" value="OsmC-like"/>
    <property type="match status" value="1"/>
</dbReference>
<proteinExistence type="predicted"/>
<dbReference type="PANTHER" id="PTHR42830">
    <property type="entry name" value="OSMOTICALLY INDUCIBLE FAMILY PROTEIN"/>
    <property type="match status" value="1"/>
</dbReference>
<dbReference type="InterPro" id="IPR003718">
    <property type="entry name" value="OsmC/Ohr_fam"/>
</dbReference>
<name>X0RF81_9ZZZZ</name>
<sequence>MSEHRATIKWERGGAEFSYQKYPRDHTWSFDGGHTMTATAAPAYLGNPANVDPEEAFVASLSRCHMLTFLAIACKQKFVLDRYEDAAVGHMEKNADGKMAITRVELCPKIAWSGDRTPTAQELDKMHHAAHDNCFIANSVKTIVTVRKA</sequence>
<dbReference type="AlphaFoldDB" id="X0RF81"/>
<dbReference type="EMBL" id="BARS01007587">
    <property type="protein sequence ID" value="GAF67559.1"/>
    <property type="molecule type" value="Genomic_DNA"/>
</dbReference>
<reference evidence="1" key="1">
    <citation type="journal article" date="2014" name="Front. Microbiol.">
        <title>High frequency of phylogenetically diverse reductive dehalogenase-homologous genes in deep subseafloor sedimentary metagenomes.</title>
        <authorList>
            <person name="Kawai M."/>
            <person name="Futagami T."/>
            <person name="Toyoda A."/>
            <person name="Takaki Y."/>
            <person name="Nishi S."/>
            <person name="Hori S."/>
            <person name="Arai W."/>
            <person name="Tsubouchi T."/>
            <person name="Morono Y."/>
            <person name="Uchiyama I."/>
            <person name="Ito T."/>
            <person name="Fujiyama A."/>
            <person name="Inagaki F."/>
            <person name="Takami H."/>
        </authorList>
    </citation>
    <scope>NUCLEOTIDE SEQUENCE</scope>
    <source>
        <strain evidence="1">Expedition CK06-06</strain>
    </source>
</reference>
<dbReference type="Pfam" id="PF02566">
    <property type="entry name" value="OsmC"/>
    <property type="match status" value="1"/>
</dbReference>
<organism evidence="1">
    <name type="scientific">marine sediment metagenome</name>
    <dbReference type="NCBI Taxonomy" id="412755"/>
    <lineage>
        <taxon>unclassified sequences</taxon>
        <taxon>metagenomes</taxon>
        <taxon>ecological metagenomes</taxon>
    </lineage>
</organism>
<comment type="caution">
    <text evidence="1">The sequence shown here is derived from an EMBL/GenBank/DDBJ whole genome shotgun (WGS) entry which is preliminary data.</text>
</comment>
<dbReference type="Gene3D" id="3.30.300.20">
    <property type="match status" value="1"/>
</dbReference>
<dbReference type="InterPro" id="IPR036102">
    <property type="entry name" value="OsmC/Ohrsf"/>
</dbReference>
<gene>
    <name evidence="1" type="ORF">S01H1_14569</name>
</gene>
<evidence type="ECO:0008006" key="2">
    <source>
        <dbReference type="Google" id="ProtNLM"/>
    </source>
</evidence>
<dbReference type="InterPro" id="IPR052707">
    <property type="entry name" value="OsmC_Ohr_Peroxiredoxin"/>
</dbReference>
<dbReference type="PANTHER" id="PTHR42830:SF2">
    <property type="entry name" value="OSMC_OHR FAMILY PROTEIN"/>
    <property type="match status" value="1"/>
</dbReference>
<accession>X0RF81</accession>
<protein>
    <recommendedName>
        <fullName evidence="2">OsmC family protein</fullName>
    </recommendedName>
</protein>
<dbReference type="InterPro" id="IPR015946">
    <property type="entry name" value="KH_dom-like_a/b"/>
</dbReference>